<protein>
    <recommendedName>
        <fullName evidence="3">Protein TonB</fullName>
    </recommendedName>
</protein>
<sequence>MSDLSFPRRTVGAARYALLILVVLLAGAGGVIALVLHANRDAPALTETAAADSGEIHREGAPGGVTELLKRARASVAQQRLLSPAGDNAVEWYLRVLKQEPGNPVAQDALRELFPFAANAAEQTIGQGNAAEAQREIELLARADPGNYTLTILRAKLQAQVQVVEDQRRKEEQQAQAAAQKAQARPAQAPASTAPVVATAPAPPPASHPTPVAAPETTPPPAPRPAMPVAATAASTLPVLTRRVEPYYPDDARRTRRQGWVDVRFTVEADGSVSHAGVIGADPRNVFDRSALTAVERWQFNPGTRNGAAVPMEVKQRIEFRQ</sequence>
<dbReference type="STRING" id="500610.SAMN02799615_03570"/>
<dbReference type="PANTHER" id="PTHR33446:SF8">
    <property type="entry name" value="PROTEIN TONB"/>
    <property type="match status" value="1"/>
</dbReference>
<keyword evidence="6" id="KW-0997">Cell inner membrane</keyword>
<evidence type="ECO:0000256" key="12">
    <source>
        <dbReference type="SAM" id="MobiDB-lite"/>
    </source>
</evidence>
<dbReference type="EMBL" id="FONH01000018">
    <property type="protein sequence ID" value="SFF44077.1"/>
    <property type="molecule type" value="Genomic_DNA"/>
</dbReference>
<evidence type="ECO:0000256" key="3">
    <source>
        <dbReference type="ARBA" id="ARBA00022362"/>
    </source>
</evidence>
<dbReference type="GO" id="GO:0098797">
    <property type="term" value="C:plasma membrane protein complex"/>
    <property type="evidence" value="ECO:0007669"/>
    <property type="project" value="TreeGrafter"/>
</dbReference>
<evidence type="ECO:0000313" key="15">
    <source>
        <dbReference type="Proteomes" id="UP000199477"/>
    </source>
</evidence>
<keyword evidence="9" id="KW-0653">Protein transport</keyword>
<reference evidence="15" key="1">
    <citation type="submission" date="2016-10" db="EMBL/GenBank/DDBJ databases">
        <authorList>
            <person name="Varghese N."/>
            <person name="Submissions S."/>
        </authorList>
    </citation>
    <scope>NUCLEOTIDE SEQUENCE [LARGE SCALE GENOMIC DNA]</scope>
    <source>
        <strain evidence="15">UNC178MFTsu3.1</strain>
    </source>
</reference>
<feature type="region of interest" description="Disordered" evidence="12">
    <location>
        <begin position="172"/>
        <end position="228"/>
    </location>
</feature>
<dbReference type="PROSITE" id="PS52015">
    <property type="entry name" value="TONB_CTD"/>
    <property type="match status" value="1"/>
</dbReference>
<keyword evidence="8" id="KW-0677">Repeat</keyword>
<name>A0A1I2ISS1_9GAMM</name>
<proteinExistence type="inferred from homology"/>
<dbReference type="InterPro" id="IPR006260">
    <property type="entry name" value="TonB/TolA_C"/>
</dbReference>
<dbReference type="GO" id="GO:0055085">
    <property type="term" value="P:transmembrane transport"/>
    <property type="evidence" value="ECO:0007669"/>
    <property type="project" value="InterPro"/>
</dbReference>
<keyword evidence="10" id="KW-1133">Transmembrane helix</keyword>
<evidence type="ECO:0000256" key="8">
    <source>
        <dbReference type="ARBA" id="ARBA00022737"/>
    </source>
</evidence>
<evidence type="ECO:0000256" key="7">
    <source>
        <dbReference type="ARBA" id="ARBA00022692"/>
    </source>
</evidence>
<dbReference type="Proteomes" id="UP000199477">
    <property type="component" value="Unassembled WGS sequence"/>
</dbReference>
<evidence type="ECO:0000259" key="13">
    <source>
        <dbReference type="PROSITE" id="PS52015"/>
    </source>
</evidence>
<feature type="compositionally biased region" description="Pro residues" evidence="12">
    <location>
        <begin position="217"/>
        <end position="226"/>
    </location>
</feature>
<dbReference type="GO" id="GO:0015031">
    <property type="term" value="P:protein transport"/>
    <property type="evidence" value="ECO:0007669"/>
    <property type="project" value="UniProtKB-KW"/>
</dbReference>
<dbReference type="SUPFAM" id="SSF74653">
    <property type="entry name" value="TolA/TonB C-terminal domain"/>
    <property type="match status" value="1"/>
</dbReference>
<feature type="domain" description="TonB C-terminal" evidence="13">
    <location>
        <begin position="233"/>
        <end position="322"/>
    </location>
</feature>
<feature type="compositionally biased region" description="Low complexity" evidence="12">
    <location>
        <begin position="174"/>
        <end position="200"/>
    </location>
</feature>
<keyword evidence="5" id="KW-1003">Cell membrane</keyword>
<dbReference type="RefSeq" id="WP_026634718.1">
    <property type="nucleotide sequence ID" value="NZ_FONH01000018.1"/>
</dbReference>
<dbReference type="InterPro" id="IPR051045">
    <property type="entry name" value="TonB-dependent_transducer"/>
</dbReference>
<evidence type="ECO:0000256" key="1">
    <source>
        <dbReference type="ARBA" id="ARBA00004383"/>
    </source>
</evidence>
<evidence type="ECO:0000256" key="2">
    <source>
        <dbReference type="ARBA" id="ARBA00006555"/>
    </source>
</evidence>
<evidence type="ECO:0000313" key="14">
    <source>
        <dbReference type="EMBL" id="SFF44077.1"/>
    </source>
</evidence>
<evidence type="ECO:0000256" key="10">
    <source>
        <dbReference type="ARBA" id="ARBA00022989"/>
    </source>
</evidence>
<dbReference type="GO" id="GO:0031992">
    <property type="term" value="F:energy transducer activity"/>
    <property type="evidence" value="ECO:0007669"/>
    <property type="project" value="TreeGrafter"/>
</dbReference>
<organism evidence="14 15">
    <name type="scientific">Dyella marensis</name>
    <dbReference type="NCBI Taxonomy" id="500610"/>
    <lineage>
        <taxon>Bacteria</taxon>
        <taxon>Pseudomonadati</taxon>
        <taxon>Pseudomonadota</taxon>
        <taxon>Gammaproteobacteria</taxon>
        <taxon>Lysobacterales</taxon>
        <taxon>Rhodanobacteraceae</taxon>
        <taxon>Dyella</taxon>
    </lineage>
</organism>
<dbReference type="InterPro" id="IPR037682">
    <property type="entry name" value="TonB_C"/>
</dbReference>
<evidence type="ECO:0000256" key="11">
    <source>
        <dbReference type="ARBA" id="ARBA00023136"/>
    </source>
</evidence>
<evidence type="ECO:0000256" key="5">
    <source>
        <dbReference type="ARBA" id="ARBA00022475"/>
    </source>
</evidence>
<evidence type="ECO:0000256" key="9">
    <source>
        <dbReference type="ARBA" id="ARBA00022927"/>
    </source>
</evidence>
<accession>A0A1I2ISS1</accession>
<keyword evidence="15" id="KW-1185">Reference proteome</keyword>
<evidence type="ECO:0000256" key="6">
    <source>
        <dbReference type="ARBA" id="ARBA00022519"/>
    </source>
</evidence>
<keyword evidence="11" id="KW-0472">Membrane</keyword>
<comment type="subcellular location">
    <subcellularLocation>
        <location evidence="1">Cell inner membrane</location>
        <topology evidence="1">Single-pass membrane protein</topology>
        <orientation evidence="1">Periplasmic side</orientation>
    </subcellularLocation>
</comment>
<gene>
    <name evidence="14" type="ORF">SAMN02799615_03570</name>
</gene>
<dbReference type="PANTHER" id="PTHR33446">
    <property type="entry name" value="PROTEIN TONB-RELATED"/>
    <property type="match status" value="1"/>
</dbReference>
<keyword evidence="4" id="KW-0813">Transport</keyword>
<dbReference type="NCBIfam" id="TIGR01352">
    <property type="entry name" value="tonB_Cterm"/>
    <property type="match status" value="1"/>
</dbReference>
<comment type="similarity">
    <text evidence="2">Belongs to the TonB family.</text>
</comment>
<evidence type="ECO:0000256" key="4">
    <source>
        <dbReference type="ARBA" id="ARBA00022448"/>
    </source>
</evidence>
<dbReference type="AlphaFoldDB" id="A0A1I2ISS1"/>
<dbReference type="Gene3D" id="3.30.1150.10">
    <property type="match status" value="1"/>
</dbReference>
<keyword evidence="7" id="KW-0812">Transmembrane</keyword>
<dbReference type="Pfam" id="PF03544">
    <property type="entry name" value="TonB_C"/>
    <property type="match status" value="1"/>
</dbReference>